<evidence type="ECO:0000313" key="2">
    <source>
        <dbReference type="Proteomes" id="UP001604335"/>
    </source>
</evidence>
<proteinExistence type="predicted"/>
<dbReference type="EMBL" id="JAZAQF010000086">
    <property type="protein sequence ID" value="MFG3818980.1"/>
    <property type="molecule type" value="Genomic_DNA"/>
</dbReference>
<keyword evidence="2" id="KW-1185">Reference proteome</keyword>
<name>A0ABW7CCZ7_9CYAN</name>
<gene>
    <name evidence="1" type="ORF">VPK24_15160</name>
</gene>
<protein>
    <submittedName>
        <fullName evidence="1">Uncharacterized protein</fullName>
    </submittedName>
</protein>
<reference evidence="2" key="1">
    <citation type="journal article" date="2024" name="Algal Res.">
        <title>Biochemical, toxicological and genomic investigation of a high-biomass producing Limnothrix strain isolated from Italian shallow drinking water reservoir.</title>
        <authorList>
            <person name="Simonazzi M."/>
            <person name="Shishido T.K."/>
            <person name="Delbaje E."/>
            <person name="Wahlsten M."/>
            <person name="Fewer D.P."/>
            <person name="Sivonen K."/>
            <person name="Pezzolesi L."/>
            <person name="Pistocchi R."/>
        </authorList>
    </citation>
    <scope>NUCLEOTIDE SEQUENCE [LARGE SCALE GENOMIC DNA]</scope>
    <source>
        <strain evidence="2">LRLZ20PSL1</strain>
    </source>
</reference>
<comment type="caution">
    <text evidence="1">The sequence shown here is derived from an EMBL/GenBank/DDBJ whole genome shotgun (WGS) entry which is preliminary data.</text>
</comment>
<organism evidence="1 2">
    <name type="scientific">Limnothrix redekei LRLZ20PSL1</name>
    <dbReference type="NCBI Taxonomy" id="3112953"/>
    <lineage>
        <taxon>Bacteria</taxon>
        <taxon>Bacillati</taxon>
        <taxon>Cyanobacteriota</taxon>
        <taxon>Cyanophyceae</taxon>
        <taxon>Pseudanabaenales</taxon>
        <taxon>Pseudanabaenaceae</taxon>
        <taxon>Limnothrix</taxon>
    </lineage>
</organism>
<sequence length="51" mass="5471">MPTGPDANGACDRPVGVCGAQETWIRGNFDTIAAALLLAQSSRYFWLKTLS</sequence>
<dbReference type="RefSeq" id="WP_393014635.1">
    <property type="nucleotide sequence ID" value="NZ_JAZAQF010000086.1"/>
</dbReference>
<evidence type="ECO:0000313" key="1">
    <source>
        <dbReference type="EMBL" id="MFG3818980.1"/>
    </source>
</evidence>
<dbReference type="Proteomes" id="UP001604335">
    <property type="component" value="Unassembled WGS sequence"/>
</dbReference>
<accession>A0ABW7CCZ7</accession>